<keyword evidence="1" id="KW-0472">Membrane</keyword>
<reference evidence="2 3" key="1">
    <citation type="submission" date="2022-05" db="EMBL/GenBank/DDBJ databases">
        <authorList>
            <consortium name="Genoscope - CEA"/>
            <person name="William W."/>
        </authorList>
    </citation>
    <scope>NUCLEOTIDE SEQUENCE [LARGE SCALE GENOMIC DNA]</scope>
</reference>
<keyword evidence="1" id="KW-0812">Transmembrane</keyword>
<accession>A0ABN8LXA4</accession>
<feature type="transmembrane region" description="Helical" evidence="1">
    <location>
        <begin position="103"/>
        <end position="128"/>
    </location>
</feature>
<evidence type="ECO:0000313" key="3">
    <source>
        <dbReference type="Proteomes" id="UP001159427"/>
    </source>
</evidence>
<organism evidence="2 3">
    <name type="scientific">Porites evermanni</name>
    <dbReference type="NCBI Taxonomy" id="104178"/>
    <lineage>
        <taxon>Eukaryota</taxon>
        <taxon>Metazoa</taxon>
        <taxon>Cnidaria</taxon>
        <taxon>Anthozoa</taxon>
        <taxon>Hexacorallia</taxon>
        <taxon>Scleractinia</taxon>
        <taxon>Fungiina</taxon>
        <taxon>Poritidae</taxon>
        <taxon>Porites</taxon>
    </lineage>
</organism>
<dbReference type="EMBL" id="CALNXI010000145">
    <property type="protein sequence ID" value="CAH3020353.1"/>
    <property type="molecule type" value="Genomic_DNA"/>
</dbReference>
<evidence type="ECO:0000313" key="2">
    <source>
        <dbReference type="EMBL" id="CAH3020353.1"/>
    </source>
</evidence>
<comment type="caution">
    <text evidence="2">The sequence shown here is derived from an EMBL/GenBank/DDBJ whole genome shotgun (WGS) entry which is preliminary data.</text>
</comment>
<gene>
    <name evidence="2" type="ORF">PEVE_00006842</name>
</gene>
<evidence type="ECO:0000256" key="1">
    <source>
        <dbReference type="SAM" id="Phobius"/>
    </source>
</evidence>
<dbReference type="Proteomes" id="UP001159427">
    <property type="component" value="Unassembled WGS sequence"/>
</dbReference>
<keyword evidence="3" id="KW-1185">Reference proteome</keyword>
<name>A0ABN8LXA4_9CNID</name>
<keyword evidence="1" id="KW-1133">Transmembrane helix</keyword>
<proteinExistence type="predicted"/>
<sequence>MNNDPRRGNAIIAVREERARIGGVKAVRQTYVAATNEGAVAVQVDTVQPTGGYTYRPALAPPPPRYQPNPAITYREEPSCTDYCCLACDSEYEWYKLEGKGCCWIPVLLLFYLIVGIILLPFLILYLVCLCVCYPLGCCKNNGDSDFDRLLVSS</sequence>
<protein>
    <submittedName>
        <fullName evidence="2">Uncharacterized protein</fullName>
    </submittedName>
</protein>